<evidence type="ECO:0000259" key="3">
    <source>
        <dbReference type="PROSITE" id="PS50011"/>
    </source>
</evidence>
<dbReference type="PANTHER" id="PTHR10566">
    <property type="entry name" value="CHAPERONE-ACTIVITY OF BC1 COMPLEX CABC1 -RELATED"/>
    <property type="match status" value="1"/>
</dbReference>
<dbReference type="GO" id="GO:0004672">
    <property type="term" value="F:protein kinase activity"/>
    <property type="evidence" value="ECO:0007669"/>
    <property type="project" value="InterPro"/>
</dbReference>
<dbReference type="InterPro" id="IPR004147">
    <property type="entry name" value="ABC1_dom"/>
</dbReference>
<dbReference type="CDD" id="cd05121">
    <property type="entry name" value="ABC1_ADCK3-like"/>
    <property type="match status" value="1"/>
</dbReference>
<keyword evidence="5" id="KW-1185">Reference proteome</keyword>
<dbReference type="InterPro" id="IPR000719">
    <property type="entry name" value="Prot_kinase_dom"/>
</dbReference>
<name>A0AAE0LE04_9CHLO</name>
<sequence>MDIAITSYDRTKIMKILSKGYTMVFELKRAPTCAGCRSVLALTTRPPLRRSRRRVKGFAPRRALGARASLPANAQAAGKLVKELADDTWRELQLPLSMPAAGGSPMEAAGAIVPSEVYAALAQLPEEAAAAAAALTAAPPELQAAVRAWTLAASEADLSSVPWSVWGTAVVVAGMAAGGFAGANARGAREEGMDEWARLAQTVGEQEPEELKQYSPEAAQEYFKKRPLVLLRRALRSITLLGSFSTSLYLDSKMNRRPEDDEAMRNRTDSTRAEQLRALLVRLGPTYVKLGQVLSSRQDLLPAPYIERLRTLQDAVPPFDDAAARRILSDELGPSVAAQLALSERPLASASLGQVYRATWKGATGPQTVAVKVQRPGALSAISLDIAIIRFFSPTLYKINEPKGNLDVVGLIDEWGLRFIDELDYGLEAGNGEAFSALIASRSDLGPVVMSPAVVRQASGRRVLTTEWVDGCRLDESNEGDVGRLCAVALSTYLCMLLDLGTLHVDPHPGNLLRTSDGRLCILDWGLVTTVTPAQSDAILQFIAHLVSKDFSKVDADLSAMGFVPPEKLAALADDGLSSSIATIFSALAAGGGAAGFRSELGLPPEEELKELRKKIRKIKDREERKAAFIEAAGGSQSKVATLSRDLEDVQKKYGNVFTIPAYFGYILRAFSVLEGIGLAQDPNYSIANECYPFVARRLLTDRSPSNKRALEQLLYGAQGPKARLSVERVQQLSEAFQTYTQTTQTAGSPAAAGNGKGSSHAAESQGIPAATKEALRLMLAPEGGPLQDIVLREVARFSGAAMVDTVERAVGEAFAENSLLYQQNALVQNLGPARVFLAPFPTPYELYDGLIPRKSADDESTLEVAAALTEALAGSAATAVESGVEAPGLPAGMDPDDLLQDPQAAAAMLLSSLPSEELAQEIMELLPELAPGAQAAALRLAALLLEQSAARLGEPEKGRAFLQ</sequence>
<feature type="region of interest" description="Disordered" evidence="2">
    <location>
        <begin position="744"/>
        <end position="766"/>
    </location>
</feature>
<dbReference type="AlphaFoldDB" id="A0AAE0LE04"/>
<protein>
    <recommendedName>
        <fullName evidence="3">Protein kinase domain-containing protein</fullName>
    </recommendedName>
</protein>
<dbReference type="SUPFAM" id="SSF56112">
    <property type="entry name" value="Protein kinase-like (PK-like)"/>
    <property type="match status" value="1"/>
</dbReference>
<feature type="domain" description="Protein kinase" evidence="3">
    <location>
        <begin position="341"/>
        <end position="737"/>
    </location>
</feature>
<organism evidence="4 5">
    <name type="scientific">Cymbomonas tetramitiformis</name>
    <dbReference type="NCBI Taxonomy" id="36881"/>
    <lineage>
        <taxon>Eukaryota</taxon>
        <taxon>Viridiplantae</taxon>
        <taxon>Chlorophyta</taxon>
        <taxon>Pyramimonadophyceae</taxon>
        <taxon>Pyramimonadales</taxon>
        <taxon>Pyramimonadaceae</taxon>
        <taxon>Cymbomonas</taxon>
    </lineage>
</organism>
<comment type="caution">
    <text evidence="4">The sequence shown here is derived from an EMBL/GenBank/DDBJ whole genome shotgun (WGS) entry which is preliminary data.</text>
</comment>
<evidence type="ECO:0000313" key="5">
    <source>
        <dbReference type="Proteomes" id="UP001190700"/>
    </source>
</evidence>
<dbReference type="InterPro" id="IPR050154">
    <property type="entry name" value="UbiB_kinase"/>
</dbReference>
<reference evidence="4 5" key="1">
    <citation type="journal article" date="2015" name="Genome Biol. Evol.">
        <title>Comparative Genomics of a Bacterivorous Green Alga Reveals Evolutionary Causalities and Consequences of Phago-Mixotrophic Mode of Nutrition.</title>
        <authorList>
            <person name="Burns J.A."/>
            <person name="Paasch A."/>
            <person name="Narechania A."/>
            <person name="Kim E."/>
        </authorList>
    </citation>
    <scope>NUCLEOTIDE SEQUENCE [LARGE SCALE GENOMIC DNA]</scope>
    <source>
        <strain evidence="4 5">PLY_AMNH</strain>
    </source>
</reference>
<comment type="similarity">
    <text evidence="1">Belongs to the protein kinase superfamily. ADCK protein kinase family.</text>
</comment>
<gene>
    <name evidence="4" type="ORF">CYMTET_10902</name>
</gene>
<dbReference type="Proteomes" id="UP001190700">
    <property type="component" value="Unassembled WGS sequence"/>
</dbReference>
<dbReference type="EMBL" id="LGRX02003897">
    <property type="protein sequence ID" value="KAK3281300.1"/>
    <property type="molecule type" value="Genomic_DNA"/>
</dbReference>
<proteinExistence type="inferred from homology"/>
<accession>A0AAE0LE04</accession>
<dbReference type="GO" id="GO:0005524">
    <property type="term" value="F:ATP binding"/>
    <property type="evidence" value="ECO:0007669"/>
    <property type="project" value="InterPro"/>
</dbReference>
<dbReference type="InterPro" id="IPR011009">
    <property type="entry name" value="Kinase-like_dom_sf"/>
</dbReference>
<dbReference type="Pfam" id="PF03109">
    <property type="entry name" value="ABC1"/>
    <property type="match status" value="1"/>
</dbReference>
<evidence type="ECO:0000256" key="2">
    <source>
        <dbReference type="SAM" id="MobiDB-lite"/>
    </source>
</evidence>
<dbReference type="PROSITE" id="PS50011">
    <property type="entry name" value="PROTEIN_KINASE_DOM"/>
    <property type="match status" value="1"/>
</dbReference>
<evidence type="ECO:0000256" key="1">
    <source>
        <dbReference type="ARBA" id="ARBA00009670"/>
    </source>
</evidence>
<dbReference type="PANTHER" id="PTHR10566:SF118">
    <property type="entry name" value="PROTEIN KINASE DOMAIN-CONTAINING PROTEIN"/>
    <property type="match status" value="1"/>
</dbReference>
<evidence type="ECO:0000313" key="4">
    <source>
        <dbReference type="EMBL" id="KAK3281300.1"/>
    </source>
</evidence>